<dbReference type="AlphaFoldDB" id="A0A6P5RNK2"/>
<dbReference type="InterPro" id="IPR016135">
    <property type="entry name" value="UBQ-conjugating_enzyme/RWD"/>
</dbReference>
<dbReference type="PANTHER" id="PTHR24067">
    <property type="entry name" value="UBIQUITIN-CONJUGATING ENZYME E2"/>
    <property type="match status" value="1"/>
</dbReference>
<accession>A0A6P5RNK2</accession>
<dbReference type="Gene3D" id="3.10.110.10">
    <property type="entry name" value="Ubiquitin Conjugating Enzyme"/>
    <property type="match status" value="1"/>
</dbReference>
<sequence>MRIQKEYKEIETSLAVGFVCRMLRYNPFTWLFAFRGGRGTDFECGIFHGLIQFSDYYPLEPPSIMLLSENGRFKTKSKIGLNWQPSWTVPDALLALIGSMDSYPDGELGSV</sequence>
<protein>
    <submittedName>
        <fullName evidence="3">Ubiquitin-conjugating enzyme E2 32-like</fullName>
    </submittedName>
</protein>
<dbReference type="KEGG" id="pavi:110748871"/>
<reference evidence="3" key="1">
    <citation type="submission" date="2025-08" db="UniProtKB">
        <authorList>
            <consortium name="RefSeq"/>
        </authorList>
    </citation>
    <scope>IDENTIFICATION</scope>
</reference>
<evidence type="ECO:0000259" key="1">
    <source>
        <dbReference type="PROSITE" id="PS50127"/>
    </source>
</evidence>
<dbReference type="InterPro" id="IPR000608">
    <property type="entry name" value="UBC"/>
</dbReference>
<dbReference type="Gramene" id="Pav_sc0000113.1_g030.1.br:mrna">
    <property type="protein sequence ID" value="Pav_sc0000113.1_g030.1.br:CDS:1"/>
    <property type="gene ID" value="Pav_sc0000113.1_g030.1.br"/>
</dbReference>
<name>A0A6P5RNK2_PRUAV</name>
<evidence type="ECO:0000313" key="3">
    <source>
        <dbReference type="RefSeq" id="XP_021804534.1"/>
    </source>
</evidence>
<dbReference type="PROSITE" id="PS50127">
    <property type="entry name" value="UBC_2"/>
    <property type="match status" value="1"/>
</dbReference>
<evidence type="ECO:0000313" key="2">
    <source>
        <dbReference type="Proteomes" id="UP000515124"/>
    </source>
</evidence>
<keyword evidence="2" id="KW-1185">Reference proteome</keyword>
<dbReference type="RefSeq" id="XP_021804534.1">
    <property type="nucleotide sequence ID" value="XM_021948842.1"/>
</dbReference>
<organism evidence="2 3">
    <name type="scientific">Prunus avium</name>
    <name type="common">Cherry</name>
    <name type="synonym">Cerasus avium</name>
    <dbReference type="NCBI Taxonomy" id="42229"/>
    <lineage>
        <taxon>Eukaryota</taxon>
        <taxon>Viridiplantae</taxon>
        <taxon>Streptophyta</taxon>
        <taxon>Embryophyta</taxon>
        <taxon>Tracheophyta</taxon>
        <taxon>Spermatophyta</taxon>
        <taxon>Magnoliopsida</taxon>
        <taxon>eudicotyledons</taxon>
        <taxon>Gunneridae</taxon>
        <taxon>Pentapetalae</taxon>
        <taxon>rosids</taxon>
        <taxon>fabids</taxon>
        <taxon>Rosales</taxon>
        <taxon>Rosaceae</taxon>
        <taxon>Amygdaloideae</taxon>
        <taxon>Amygdaleae</taxon>
        <taxon>Prunus</taxon>
    </lineage>
</organism>
<gene>
    <name evidence="3" type="primary">LOC110748871</name>
</gene>
<dbReference type="InterPro" id="IPR050113">
    <property type="entry name" value="Ub_conjugating_enzyme"/>
</dbReference>
<proteinExistence type="predicted"/>
<dbReference type="Proteomes" id="UP000515124">
    <property type="component" value="Unplaced"/>
</dbReference>
<dbReference type="GeneID" id="110748871"/>
<dbReference type="Pfam" id="PF00179">
    <property type="entry name" value="UQ_con"/>
    <property type="match status" value="1"/>
</dbReference>
<feature type="domain" description="UBC core" evidence="1">
    <location>
        <begin position="1"/>
        <end position="111"/>
    </location>
</feature>
<dbReference type="SUPFAM" id="SSF54495">
    <property type="entry name" value="UBC-like"/>
    <property type="match status" value="1"/>
</dbReference>